<name>A0ACB9Z6V1_9PEZI</name>
<gene>
    <name evidence="1" type="ORF">F4820DRAFT_468222</name>
</gene>
<proteinExistence type="predicted"/>
<organism evidence="1 2">
    <name type="scientific">Hypoxylon rubiginosum</name>
    <dbReference type="NCBI Taxonomy" id="110542"/>
    <lineage>
        <taxon>Eukaryota</taxon>
        <taxon>Fungi</taxon>
        <taxon>Dikarya</taxon>
        <taxon>Ascomycota</taxon>
        <taxon>Pezizomycotina</taxon>
        <taxon>Sordariomycetes</taxon>
        <taxon>Xylariomycetidae</taxon>
        <taxon>Xylariales</taxon>
        <taxon>Hypoxylaceae</taxon>
        <taxon>Hypoxylon</taxon>
    </lineage>
</organism>
<protein>
    <submittedName>
        <fullName evidence="1">Uncharacterized protein</fullName>
    </submittedName>
</protein>
<dbReference type="EMBL" id="MU393450">
    <property type="protein sequence ID" value="KAI4867139.1"/>
    <property type="molecule type" value="Genomic_DNA"/>
</dbReference>
<reference evidence="1 2" key="1">
    <citation type="journal article" date="2022" name="New Phytol.">
        <title>Ecological generalism drives hyperdiversity of secondary metabolite gene clusters in xylarialean endophytes.</title>
        <authorList>
            <person name="Franco M.E.E."/>
            <person name="Wisecaver J.H."/>
            <person name="Arnold A.E."/>
            <person name="Ju Y.M."/>
            <person name="Slot J.C."/>
            <person name="Ahrendt S."/>
            <person name="Moore L.P."/>
            <person name="Eastman K.E."/>
            <person name="Scott K."/>
            <person name="Konkel Z."/>
            <person name="Mondo S.J."/>
            <person name="Kuo A."/>
            <person name="Hayes R.D."/>
            <person name="Haridas S."/>
            <person name="Andreopoulos B."/>
            <person name="Riley R."/>
            <person name="LaButti K."/>
            <person name="Pangilinan J."/>
            <person name="Lipzen A."/>
            <person name="Amirebrahimi M."/>
            <person name="Yan J."/>
            <person name="Adam C."/>
            <person name="Keymanesh K."/>
            <person name="Ng V."/>
            <person name="Louie K."/>
            <person name="Northen T."/>
            <person name="Drula E."/>
            <person name="Henrissat B."/>
            <person name="Hsieh H.M."/>
            <person name="Youens-Clark K."/>
            <person name="Lutzoni F."/>
            <person name="Miadlikowska J."/>
            <person name="Eastwood D.C."/>
            <person name="Hamelin R.C."/>
            <person name="Grigoriev I.V."/>
            <person name="U'Ren J.M."/>
        </authorList>
    </citation>
    <scope>NUCLEOTIDE SEQUENCE [LARGE SCALE GENOMIC DNA]</scope>
    <source>
        <strain evidence="1 2">CBS 119005</strain>
    </source>
</reference>
<dbReference type="Proteomes" id="UP001497700">
    <property type="component" value="Unassembled WGS sequence"/>
</dbReference>
<evidence type="ECO:0000313" key="2">
    <source>
        <dbReference type="Proteomes" id="UP001497700"/>
    </source>
</evidence>
<comment type="caution">
    <text evidence="1">The sequence shown here is derived from an EMBL/GenBank/DDBJ whole genome shotgun (WGS) entry which is preliminary data.</text>
</comment>
<evidence type="ECO:0000313" key="1">
    <source>
        <dbReference type="EMBL" id="KAI4867139.1"/>
    </source>
</evidence>
<accession>A0ACB9Z6V1</accession>
<sequence length="368" mass="41418">MVHEIIRGKNHDDFVLCSPRAPQECLDFRGLYFKATMNGNMVAYEFTIQKDAYLSAHENFVANFSTTVINTTMSICPQNQVLTEFEMGHVLSTGGPHYRRQFRTEPLDLDTFKIARAALGSVVPDSQPLENDELLSECVWAYSFTRIPGQMWLRGVAGKGADGRIAINKSLGHVFSKGYLADSSGAAVDGKVRPHIEAILESPLDEIVPYQYHLEGFLDKLEQLKKLPLWVAHYDLNELNVLIDDDCHVTGLVDWELSAPLPFGVGFGRIHSIVGEYTGGEFWMPDEFEIAERGFWNELFSGLPADTRSMLDRHIDLVQDAVILGTLLDCFFLENGKVGFNQVTVKALPKFLTYRMPFVRGTEAPYRD</sequence>
<keyword evidence="2" id="KW-1185">Reference proteome</keyword>